<accession>A0ABN8TAR9</accession>
<organism evidence="1 2">
    <name type="scientific">Pseudocitrobacter vendiensis</name>
    <dbReference type="NCBI Taxonomy" id="2488306"/>
    <lineage>
        <taxon>Bacteria</taxon>
        <taxon>Pseudomonadati</taxon>
        <taxon>Pseudomonadota</taxon>
        <taxon>Gammaproteobacteria</taxon>
        <taxon>Enterobacterales</taxon>
        <taxon>Enterobacteriaceae</taxon>
        <taxon>Pseudocitrobacter</taxon>
    </lineage>
</organism>
<dbReference type="EMBL" id="CALSBS010000009">
    <property type="protein sequence ID" value="CAH6659903.1"/>
    <property type="molecule type" value="Genomic_DNA"/>
</dbReference>
<reference evidence="1" key="1">
    <citation type="submission" date="2022-05" db="EMBL/GenBank/DDBJ databases">
        <authorList>
            <person name="Blom J."/>
        </authorList>
    </citation>
    <scope>NUCLEOTIDE SEQUENCE</scope>
    <source>
        <strain evidence="1">Type strain: CPO20170097</strain>
    </source>
</reference>
<sequence length="114" mass="12579">MTLNTIKNALFAAMHGMTPEEFTLQKARESLTNAAADFLDQHPEYLRAKQTTTPAAVSKTTKIYKMLGSDSRPLVAHTADHIDPEVLERAKAACRKLVADNPERYGNIIPAQEA</sequence>
<dbReference type="Proteomes" id="UP001152651">
    <property type="component" value="Unassembled WGS sequence"/>
</dbReference>
<keyword evidence="2" id="KW-1185">Reference proteome</keyword>
<protein>
    <submittedName>
        <fullName evidence="1">Uncharacterized protein</fullName>
    </submittedName>
</protein>
<evidence type="ECO:0000313" key="2">
    <source>
        <dbReference type="Proteomes" id="UP001152651"/>
    </source>
</evidence>
<gene>
    <name evidence="1" type="ORF">FBBNIHIM_12320</name>
</gene>
<name>A0ABN8TAR9_9ENTR</name>
<dbReference type="RefSeq" id="WP_253898050.1">
    <property type="nucleotide sequence ID" value="NZ_CALSBS010000009.1"/>
</dbReference>
<proteinExistence type="predicted"/>
<evidence type="ECO:0000313" key="1">
    <source>
        <dbReference type="EMBL" id="CAH6659903.1"/>
    </source>
</evidence>
<comment type="caution">
    <text evidence="1">The sequence shown here is derived from an EMBL/GenBank/DDBJ whole genome shotgun (WGS) entry which is preliminary data.</text>
</comment>